<organism evidence="1 2">
    <name type="scientific">Anaerostipes hadrus</name>
    <dbReference type="NCBI Taxonomy" id="649756"/>
    <lineage>
        <taxon>Bacteria</taxon>
        <taxon>Bacillati</taxon>
        <taxon>Bacillota</taxon>
        <taxon>Clostridia</taxon>
        <taxon>Lachnospirales</taxon>
        <taxon>Lachnospiraceae</taxon>
        <taxon>Anaerostipes</taxon>
    </lineage>
</organism>
<reference evidence="1 2" key="1">
    <citation type="submission" date="2015-09" db="EMBL/GenBank/DDBJ databases">
        <authorList>
            <consortium name="Pathogen Informatics"/>
        </authorList>
    </citation>
    <scope>NUCLEOTIDE SEQUENCE [LARGE SCALE GENOMIC DNA]</scope>
    <source>
        <strain evidence="1 2">2789STDY5834959</strain>
    </source>
</reference>
<evidence type="ECO:0000313" key="2">
    <source>
        <dbReference type="Proteomes" id="UP000095553"/>
    </source>
</evidence>
<dbReference type="Gene3D" id="3.15.30.10">
    <property type="entry name" value="putative capsid protein of prophage domain like"/>
    <property type="match status" value="1"/>
</dbReference>
<evidence type="ECO:0000313" key="1">
    <source>
        <dbReference type="EMBL" id="CUM87449.1"/>
    </source>
</evidence>
<dbReference type="InterPro" id="IPR005564">
    <property type="entry name" value="Major_capsid_GpE"/>
</dbReference>
<dbReference type="AlphaFoldDB" id="A0A173SCK3"/>
<name>A0A173SCK3_ANAHA</name>
<dbReference type="Proteomes" id="UP000095553">
    <property type="component" value="Unassembled WGS sequence"/>
</dbReference>
<dbReference type="EMBL" id="CYXY01000005">
    <property type="protein sequence ID" value="CUM87449.1"/>
    <property type="molecule type" value="Genomic_DNA"/>
</dbReference>
<accession>A0A173SCK3</accession>
<dbReference type="RefSeq" id="WP_055072580.1">
    <property type="nucleotide sequence ID" value="NZ_CYXY01000005.1"/>
</dbReference>
<dbReference type="Gene3D" id="3.30.1930.10">
    <property type="entry name" value="capsid protein of prophage domain"/>
    <property type="match status" value="1"/>
</dbReference>
<dbReference type="Pfam" id="PF03864">
    <property type="entry name" value="Phage_cap_E"/>
    <property type="match status" value="1"/>
</dbReference>
<sequence>MANEISIYNPQTMGRLVEKLPQERTFLRDTFFRNEEIFTTEKVNVDYVKGNRKVAPIVSRLVGGKIVPNTGYETKSYKPPLVAPEVITTVDDILKRLPGESLVSKITPEQRAVQKMAKDFVMLEGQIVRREELMCAQALFTGKIELIGDGVNEQLDFGFENTEKLAGQKKWTDQEHSDPIKDIERWRKEVQKKGFVNCDVAIMGSDAKDAFINHPKVKELLDVRNYNLATIKPKELPNGATYIGSINGLGMDIYTYNEWYLDDWTDPNTPTTKPLVPDNAVGLLSTAANYSMYYGAITLVDDKTKDFRTVAEKYVPDTYVERRPVRRFLNLSSAPLAVPHEIDSWYVGEVV</sequence>
<protein>
    <submittedName>
        <fullName evidence="1">Phage major capsid protein E</fullName>
    </submittedName>
</protein>
<proteinExistence type="predicted"/>
<gene>
    <name evidence="1" type="ORF">ERS852571_01096</name>
</gene>